<evidence type="ECO:0000259" key="4">
    <source>
        <dbReference type="Pfam" id="PF01965"/>
    </source>
</evidence>
<dbReference type="AlphaFoldDB" id="A0A498R471"/>
<dbReference type="EMBL" id="UPPP01000051">
    <property type="protein sequence ID" value="VBB04973.1"/>
    <property type="molecule type" value="Genomic_DNA"/>
</dbReference>
<dbReference type="Gene3D" id="3.40.50.880">
    <property type="match status" value="1"/>
</dbReference>
<sequence>MHTFILKANNVRFFGNDQAALQRALDFVATYPNLQNLQHPITLKEAVDGELDQYAAIYVPGGHAPMNDLMQDPNLGEALRYFHQQSKPTALLCHGPIALLAALTDAPAYRQALADGDFDAQKEASAGWQYAG</sequence>
<dbReference type="Pfam" id="PF01965">
    <property type="entry name" value="DJ-1_PfpI"/>
    <property type="match status" value="1"/>
</dbReference>
<dbReference type="RefSeq" id="WP_207856775.1">
    <property type="nucleotide sequence ID" value="NZ_UPPP01000051.1"/>
</dbReference>
<organism evidence="5 6">
    <name type="scientific">Lucifera butyrica</name>
    <dbReference type="NCBI Taxonomy" id="1351585"/>
    <lineage>
        <taxon>Bacteria</taxon>
        <taxon>Bacillati</taxon>
        <taxon>Bacillota</taxon>
        <taxon>Negativicutes</taxon>
        <taxon>Veillonellales</taxon>
        <taxon>Veillonellaceae</taxon>
        <taxon>Lucifera</taxon>
    </lineage>
</organism>
<accession>A0A498R471</accession>
<evidence type="ECO:0000256" key="3">
    <source>
        <dbReference type="ARBA" id="ARBA00038493"/>
    </source>
</evidence>
<dbReference type="PANTHER" id="PTHR48094:SF11">
    <property type="entry name" value="GLUTATHIONE-INDEPENDENT GLYOXALASE HSP31-RELATED"/>
    <property type="match status" value="1"/>
</dbReference>
<comment type="similarity">
    <text evidence="3">Belongs to the peptidase C56 family. HSP31-like subfamily.</text>
</comment>
<evidence type="ECO:0000256" key="1">
    <source>
        <dbReference type="ARBA" id="ARBA00023016"/>
    </source>
</evidence>
<dbReference type="SUPFAM" id="SSF52317">
    <property type="entry name" value="Class I glutamine amidotransferase-like"/>
    <property type="match status" value="1"/>
</dbReference>
<keyword evidence="2" id="KW-0456">Lyase</keyword>
<dbReference type="InterPro" id="IPR029062">
    <property type="entry name" value="Class_I_gatase-like"/>
</dbReference>
<dbReference type="PANTHER" id="PTHR48094">
    <property type="entry name" value="PROTEIN/NUCLEIC ACID DEGLYCASE DJ-1-RELATED"/>
    <property type="match status" value="1"/>
</dbReference>
<proteinExistence type="inferred from homology"/>
<protein>
    <submittedName>
        <fullName evidence="5">Dj-1/pfpi</fullName>
    </submittedName>
</protein>
<dbReference type="InterPro" id="IPR050325">
    <property type="entry name" value="Prot/Nucl_acid_deglycase"/>
</dbReference>
<feature type="domain" description="DJ-1/PfpI" evidence="4">
    <location>
        <begin position="49"/>
        <end position="102"/>
    </location>
</feature>
<keyword evidence="6" id="KW-1185">Reference proteome</keyword>
<reference evidence="5 6" key="1">
    <citation type="submission" date="2018-06" db="EMBL/GenBank/DDBJ databases">
        <authorList>
            <person name="Strepis N."/>
        </authorList>
    </citation>
    <scope>NUCLEOTIDE SEQUENCE [LARGE SCALE GENOMIC DNA]</scope>
    <source>
        <strain evidence="5">LUCI</strain>
    </source>
</reference>
<name>A0A498R471_9FIRM</name>
<dbReference type="GO" id="GO:0019172">
    <property type="term" value="F:glyoxalase III activity"/>
    <property type="evidence" value="ECO:0007669"/>
    <property type="project" value="TreeGrafter"/>
</dbReference>
<gene>
    <name evidence="5" type="ORF">LUCI_0179</name>
</gene>
<evidence type="ECO:0000313" key="6">
    <source>
        <dbReference type="Proteomes" id="UP000277811"/>
    </source>
</evidence>
<keyword evidence="1" id="KW-0346">Stress response</keyword>
<evidence type="ECO:0000313" key="5">
    <source>
        <dbReference type="EMBL" id="VBB04973.1"/>
    </source>
</evidence>
<dbReference type="GO" id="GO:0005737">
    <property type="term" value="C:cytoplasm"/>
    <property type="evidence" value="ECO:0007669"/>
    <property type="project" value="TreeGrafter"/>
</dbReference>
<dbReference type="Proteomes" id="UP000277811">
    <property type="component" value="Unassembled WGS sequence"/>
</dbReference>
<evidence type="ECO:0000256" key="2">
    <source>
        <dbReference type="ARBA" id="ARBA00023239"/>
    </source>
</evidence>
<dbReference type="GO" id="GO:0019243">
    <property type="term" value="P:methylglyoxal catabolic process to D-lactate via S-lactoyl-glutathione"/>
    <property type="evidence" value="ECO:0007669"/>
    <property type="project" value="TreeGrafter"/>
</dbReference>
<dbReference type="InterPro" id="IPR002818">
    <property type="entry name" value="DJ-1/PfpI"/>
</dbReference>